<keyword evidence="1" id="KW-0812">Transmembrane</keyword>
<proteinExistence type="predicted"/>
<keyword evidence="3" id="KW-1185">Reference proteome</keyword>
<dbReference type="EMBL" id="JACRTE010000001">
    <property type="protein sequence ID" value="MBC8595525.1"/>
    <property type="molecule type" value="Genomic_DNA"/>
</dbReference>
<dbReference type="RefSeq" id="WP_178348483.1">
    <property type="nucleotide sequence ID" value="NZ_JACRTE010000001.1"/>
</dbReference>
<gene>
    <name evidence="2" type="ORF">H8706_01400</name>
</gene>
<sequence length="152" mass="16949">MTDHVKKARELFLDGYNCSQAVLGAFCDEIGMDFNTAMKLSSSFGGGMGRMREVCGACSAMFMIAGIIYGYDDSKDDKKKAAHYALVQKLASDFKEQNGTIICRELLKNIKTDMSANPTKRDNEFYKKRPCLKFVEDAASIIEGLLNREKAM</sequence>
<reference evidence="2" key="1">
    <citation type="submission" date="2020-08" db="EMBL/GenBank/DDBJ databases">
        <title>Genome public.</title>
        <authorList>
            <person name="Liu C."/>
            <person name="Sun Q."/>
        </authorList>
    </citation>
    <scope>NUCLEOTIDE SEQUENCE</scope>
    <source>
        <strain evidence="2">NSJ-50</strain>
    </source>
</reference>
<organism evidence="2 3">
    <name type="scientific">Qingrenia yutianensis</name>
    <dbReference type="NCBI Taxonomy" id="2763676"/>
    <lineage>
        <taxon>Bacteria</taxon>
        <taxon>Bacillati</taxon>
        <taxon>Bacillota</taxon>
        <taxon>Clostridia</taxon>
        <taxon>Eubacteriales</taxon>
        <taxon>Oscillospiraceae</taxon>
        <taxon>Qingrenia</taxon>
    </lineage>
</organism>
<dbReference type="Pfam" id="PF09719">
    <property type="entry name" value="C_GCAxxG_C_C"/>
    <property type="match status" value="1"/>
</dbReference>
<keyword evidence="1" id="KW-1133">Transmembrane helix</keyword>
<protein>
    <submittedName>
        <fullName evidence="2">C_GCAxxG_C_C family protein</fullName>
    </submittedName>
</protein>
<keyword evidence="1" id="KW-0472">Membrane</keyword>
<feature type="transmembrane region" description="Helical" evidence="1">
    <location>
        <begin position="54"/>
        <end position="71"/>
    </location>
</feature>
<dbReference type="NCBIfam" id="TIGR01909">
    <property type="entry name" value="C_GCAxxG_C_C"/>
    <property type="match status" value="1"/>
</dbReference>
<accession>A0A926FBZ7</accession>
<dbReference type="InterPro" id="IPR010181">
    <property type="entry name" value="CGCAxxGCC_motif"/>
</dbReference>
<evidence type="ECO:0000313" key="3">
    <source>
        <dbReference type="Proteomes" id="UP000647416"/>
    </source>
</evidence>
<comment type="caution">
    <text evidence="2">The sequence shown here is derived from an EMBL/GenBank/DDBJ whole genome shotgun (WGS) entry which is preliminary data.</text>
</comment>
<dbReference type="Proteomes" id="UP000647416">
    <property type="component" value="Unassembled WGS sequence"/>
</dbReference>
<evidence type="ECO:0000313" key="2">
    <source>
        <dbReference type="EMBL" id="MBC8595525.1"/>
    </source>
</evidence>
<evidence type="ECO:0000256" key="1">
    <source>
        <dbReference type="SAM" id="Phobius"/>
    </source>
</evidence>
<dbReference type="AlphaFoldDB" id="A0A926FBZ7"/>
<name>A0A926FBZ7_9FIRM</name>